<dbReference type="RefSeq" id="WP_097031689.1">
    <property type="nucleotide sequence ID" value="NZ_OAOQ01000022.1"/>
</dbReference>
<dbReference type="OrthoDB" id="7597153at2"/>
<feature type="region of interest" description="Disordered" evidence="1">
    <location>
        <begin position="172"/>
        <end position="193"/>
    </location>
</feature>
<dbReference type="InterPro" id="IPR025295">
    <property type="entry name" value="eCIS_core_dom"/>
</dbReference>
<feature type="signal peptide" evidence="2">
    <location>
        <begin position="1"/>
        <end position="21"/>
    </location>
</feature>
<proteinExistence type="predicted"/>
<evidence type="ECO:0000256" key="2">
    <source>
        <dbReference type="SAM" id="SignalP"/>
    </source>
</evidence>
<name>A0A285D3M7_9RHOB</name>
<keyword evidence="2" id="KW-0732">Signal</keyword>
<accession>A0A285D3M7</accession>
<gene>
    <name evidence="4" type="ORF">SAMN05878503_12239</name>
</gene>
<feature type="domain" description="eCIS core" evidence="3">
    <location>
        <begin position="63"/>
        <end position="143"/>
    </location>
</feature>
<feature type="chain" id="PRO_5012086238" evidence="2">
    <location>
        <begin position="22"/>
        <end position="193"/>
    </location>
</feature>
<dbReference type="Proteomes" id="UP000219467">
    <property type="component" value="Unassembled WGS sequence"/>
</dbReference>
<protein>
    <submittedName>
        <fullName evidence="4">Uncharacterized protein DUF4157</fullName>
    </submittedName>
</protein>
<reference evidence="5" key="1">
    <citation type="submission" date="2017-08" db="EMBL/GenBank/DDBJ databases">
        <authorList>
            <person name="Varghese N."/>
            <person name="Submissions S."/>
        </authorList>
    </citation>
    <scope>NUCLEOTIDE SEQUENCE [LARGE SCALE GENOMIC DNA]</scope>
    <source>
        <strain evidence="5">JA234</strain>
    </source>
</reference>
<evidence type="ECO:0000256" key="1">
    <source>
        <dbReference type="SAM" id="MobiDB-lite"/>
    </source>
</evidence>
<dbReference type="Pfam" id="PF13699">
    <property type="entry name" value="eCIS_core"/>
    <property type="match status" value="1"/>
</dbReference>
<organism evidence="4 5">
    <name type="scientific">Cereibacter ovatus</name>
    <dbReference type="NCBI Taxonomy" id="439529"/>
    <lineage>
        <taxon>Bacteria</taxon>
        <taxon>Pseudomonadati</taxon>
        <taxon>Pseudomonadota</taxon>
        <taxon>Alphaproteobacteria</taxon>
        <taxon>Rhodobacterales</taxon>
        <taxon>Paracoccaceae</taxon>
        <taxon>Cereibacter</taxon>
    </lineage>
</organism>
<evidence type="ECO:0000313" key="5">
    <source>
        <dbReference type="Proteomes" id="UP000219467"/>
    </source>
</evidence>
<dbReference type="AlphaFoldDB" id="A0A285D3M7"/>
<dbReference type="EMBL" id="OAOQ01000022">
    <property type="protein sequence ID" value="SNX74431.1"/>
    <property type="molecule type" value="Genomic_DNA"/>
</dbReference>
<keyword evidence="5" id="KW-1185">Reference proteome</keyword>
<evidence type="ECO:0000259" key="3">
    <source>
        <dbReference type="Pfam" id="PF13699"/>
    </source>
</evidence>
<evidence type="ECO:0000313" key="4">
    <source>
        <dbReference type="EMBL" id="SNX74431.1"/>
    </source>
</evidence>
<sequence>MILFRVFLLAVVCLPATGAAARETAAEALARSLAIAGTQQAVQVLANAIQTSRDQALAEGVAPIPAEIRRQLSGHVPDADLDSVRWRVRGGSDLSLQRTALDHGRATAITLIDIVVFADKGDALANAALWAHELRHVTQYREWGLTEFSRRYLADHTAVEADAAGFAAKWSGPLSRARKAPQRRPWTPQTNAP</sequence>